<evidence type="ECO:0000313" key="3">
    <source>
        <dbReference type="EMBL" id="CAB5374640.1"/>
    </source>
</evidence>
<accession>A0A916EDU0</accession>
<dbReference type="SMART" id="SM00343">
    <property type="entry name" value="ZnF_C2HC"/>
    <property type="match status" value="2"/>
</dbReference>
<sequence length="169" mass="18877">MSNNNGNNINSEAEEVEIVNIGREGISYGELKRLHSLSMQTSTNLSRILATTTTTMTTTTSSSTSSSSSSSSTTTPTIFSSKNVKISISNRNFLIPYSSFKESCRACNYYGHSFKNCPNIRPEFRGDGFCLNCWGRGHLSINCEEDSRVVPYNEDFLTPEEIINYLMYK</sequence>
<feature type="region of interest" description="Disordered" evidence="1">
    <location>
        <begin position="54"/>
        <end position="77"/>
    </location>
</feature>
<proteinExistence type="predicted"/>
<organism evidence="3 4">
    <name type="scientific">Rhizophagus irregularis</name>
    <dbReference type="NCBI Taxonomy" id="588596"/>
    <lineage>
        <taxon>Eukaryota</taxon>
        <taxon>Fungi</taxon>
        <taxon>Fungi incertae sedis</taxon>
        <taxon>Mucoromycota</taxon>
        <taxon>Glomeromycotina</taxon>
        <taxon>Glomeromycetes</taxon>
        <taxon>Glomerales</taxon>
        <taxon>Glomeraceae</taxon>
        <taxon>Rhizophagus</taxon>
    </lineage>
</organism>
<feature type="domain" description="CCHC-type" evidence="2">
    <location>
        <begin position="129"/>
        <end position="145"/>
    </location>
</feature>
<dbReference type="InterPro" id="IPR001878">
    <property type="entry name" value="Znf_CCHC"/>
</dbReference>
<dbReference type="AlphaFoldDB" id="A0A916EDU0"/>
<dbReference type="Proteomes" id="UP000684084">
    <property type="component" value="Unassembled WGS sequence"/>
</dbReference>
<feature type="domain" description="CCHC-type" evidence="2">
    <location>
        <begin position="103"/>
        <end position="119"/>
    </location>
</feature>
<protein>
    <recommendedName>
        <fullName evidence="2">CCHC-type domain-containing protein</fullName>
    </recommendedName>
</protein>
<dbReference type="GO" id="GO:0003676">
    <property type="term" value="F:nucleic acid binding"/>
    <property type="evidence" value="ECO:0007669"/>
    <property type="project" value="InterPro"/>
</dbReference>
<dbReference type="OrthoDB" id="2352223at2759"/>
<reference evidence="3" key="1">
    <citation type="submission" date="2020-05" db="EMBL/GenBank/DDBJ databases">
        <authorList>
            <person name="Rincon C."/>
            <person name="Sanders R I."/>
            <person name="Robbins C."/>
            <person name="Chaturvedi A."/>
        </authorList>
    </citation>
    <scope>NUCLEOTIDE SEQUENCE</scope>
    <source>
        <strain evidence="3">CHB12</strain>
    </source>
</reference>
<dbReference type="VEuPathDB" id="FungiDB:RhiirFUN_019143"/>
<dbReference type="EMBL" id="CAGKOT010000033">
    <property type="protein sequence ID" value="CAB5374640.1"/>
    <property type="molecule type" value="Genomic_DNA"/>
</dbReference>
<evidence type="ECO:0000313" key="4">
    <source>
        <dbReference type="Proteomes" id="UP000684084"/>
    </source>
</evidence>
<dbReference type="GO" id="GO:0008270">
    <property type="term" value="F:zinc ion binding"/>
    <property type="evidence" value="ECO:0007669"/>
    <property type="project" value="InterPro"/>
</dbReference>
<evidence type="ECO:0000259" key="2">
    <source>
        <dbReference type="SMART" id="SM00343"/>
    </source>
</evidence>
<name>A0A916EDU0_9GLOM</name>
<gene>
    <name evidence="3" type="ORF">CHRIB12_LOCUS14544</name>
</gene>
<evidence type="ECO:0000256" key="1">
    <source>
        <dbReference type="SAM" id="MobiDB-lite"/>
    </source>
</evidence>
<comment type="caution">
    <text evidence="3">The sequence shown here is derived from an EMBL/GenBank/DDBJ whole genome shotgun (WGS) entry which is preliminary data.</text>
</comment>